<evidence type="ECO:0000313" key="1">
    <source>
        <dbReference type="EMBL" id="KAJ8124329.1"/>
    </source>
</evidence>
<gene>
    <name evidence="1" type="ORF">O1611_g9312</name>
</gene>
<sequence>MDFTWGIEDALATTGEFWTSFDPLLNGPCVGCEVYLSVATHAQPNYFEEVGTNRLVTEYHALPVERDTWGKHETDHKSEELLRIGEMLIIIKERKIHRPSGLNRVMSGWWDAVMNDEGVISRAHHKVSEVRRFATHLRLARLQDFANEATAITTGNFMDRLERAKDDPRLDLPILPVSDIQAILYAEIWCTYVGNQYQMAPPSIVEFLKVFKLGRAEVTGFLVPLATAFQLQYVYTYCLAWYGSDLAMVREFSTLKILIEEAMRRSPVFKPDLVFLIPNHGCLRVGTRDTLEGDVLGGSDGNSANAGEESYRASGAAYEDNGTRYHYKMPLISDITIDYSRFNPENASEDSKNYSALLEKMTTEQQKWWEVGPTRFREMMTNGEIGGLKPGVL</sequence>
<comment type="caution">
    <text evidence="1">The sequence shown here is derived from an EMBL/GenBank/DDBJ whole genome shotgun (WGS) entry which is preliminary data.</text>
</comment>
<accession>A0ACC2JAD1</accession>
<organism evidence="1 2">
    <name type="scientific">Lasiodiplodia mahajangana</name>
    <dbReference type="NCBI Taxonomy" id="1108764"/>
    <lineage>
        <taxon>Eukaryota</taxon>
        <taxon>Fungi</taxon>
        <taxon>Dikarya</taxon>
        <taxon>Ascomycota</taxon>
        <taxon>Pezizomycotina</taxon>
        <taxon>Dothideomycetes</taxon>
        <taxon>Dothideomycetes incertae sedis</taxon>
        <taxon>Botryosphaeriales</taxon>
        <taxon>Botryosphaeriaceae</taxon>
        <taxon>Lasiodiplodia</taxon>
    </lineage>
</organism>
<proteinExistence type="predicted"/>
<protein>
    <submittedName>
        <fullName evidence="1">Uncharacterized protein</fullName>
    </submittedName>
</protein>
<dbReference type="EMBL" id="JAPUUL010003112">
    <property type="protein sequence ID" value="KAJ8124329.1"/>
    <property type="molecule type" value="Genomic_DNA"/>
</dbReference>
<keyword evidence="2" id="KW-1185">Reference proteome</keyword>
<evidence type="ECO:0000313" key="2">
    <source>
        <dbReference type="Proteomes" id="UP001153332"/>
    </source>
</evidence>
<dbReference type="Proteomes" id="UP001153332">
    <property type="component" value="Unassembled WGS sequence"/>
</dbReference>
<reference evidence="1" key="1">
    <citation type="submission" date="2022-12" db="EMBL/GenBank/DDBJ databases">
        <title>Genome Sequence of Lasiodiplodia mahajangana.</title>
        <authorList>
            <person name="Buettner E."/>
        </authorList>
    </citation>
    <scope>NUCLEOTIDE SEQUENCE</scope>
    <source>
        <strain evidence="1">VT137</strain>
    </source>
</reference>
<name>A0ACC2JAD1_9PEZI</name>